<feature type="domain" description="IF rod" evidence="9">
    <location>
        <begin position="53"/>
        <end position="409"/>
    </location>
</feature>
<evidence type="ECO:0000256" key="3">
    <source>
        <dbReference type="ARBA" id="ARBA00023242"/>
    </source>
</evidence>
<dbReference type="KEGG" id="clec:106667216"/>
<dbReference type="OrthoDB" id="102442at2759"/>
<evidence type="ECO:0000256" key="6">
    <source>
        <dbReference type="SAM" id="Coils"/>
    </source>
</evidence>
<feature type="region of interest" description="Disordered" evidence="7">
    <location>
        <begin position="1"/>
        <end position="45"/>
    </location>
</feature>
<dbReference type="EnsemblMetazoa" id="XM_014395037.2">
    <property type="protein sequence ID" value="XP_014250523.1"/>
    <property type="gene ID" value="LOC106667216"/>
</dbReference>
<organism evidence="10 11">
    <name type="scientific">Cimex lectularius</name>
    <name type="common">Bed bug</name>
    <name type="synonym">Acanthia lectularia</name>
    <dbReference type="NCBI Taxonomy" id="79782"/>
    <lineage>
        <taxon>Eukaryota</taxon>
        <taxon>Metazoa</taxon>
        <taxon>Ecdysozoa</taxon>
        <taxon>Arthropoda</taxon>
        <taxon>Hexapoda</taxon>
        <taxon>Insecta</taxon>
        <taxon>Pterygota</taxon>
        <taxon>Neoptera</taxon>
        <taxon>Paraneoptera</taxon>
        <taxon>Hemiptera</taxon>
        <taxon>Heteroptera</taxon>
        <taxon>Panheteroptera</taxon>
        <taxon>Cimicomorpha</taxon>
        <taxon>Cimicidae</taxon>
        <taxon>Cimex</taxon>
    </lineage>
</organism>
<feature type="coiled-coil region" evidence="6">
    <location>
        <begin position="264"/>
        <end position="355"/>
    </location>
</feature>
<protein>
    <recommendedName>
        <fullName evidence="12">Lamin Dm0</fullName>
    </recommendedName>
</protein>
<proteinExistence type="inferred from homology"/>
<dbReference type="PROSITE" id="PS51842">
    <property type="entry name" value="IF_ROD_2"/>
    <property type="match status" value="1"/>
</dbReference>
<dbReference type="Proteomes" id="UP000494040">
    <property type="component" value="Unassembled WGS sequence"/>
</dbReference>
<dbReference type="InterPro" id="IPR001322">
    <property type="entry name" value="Lamin_tail_dom"/>
</dbReference>
<dbReference type="RefSeq" id="XP_014250523.1">
    <property type="nucleotide sequence ID" value="XM_014395037.2"/>
</dbReference>
<keyword evidence="11" id="KW-1185">Reference proteome</keyword>
<dbReference type="PROSITE" id="PS00226">
    <property type="entry name" value="IF_ROD_1"/>
    <property type="match status" value="1"/>
</dbReference>
<dbReference type="SUPFAM" id="SSF74853">
    <property type="entry name" value="Lamin A/C globular tail domain"/>
    <property type="match status" value="1"/>
</dbReference>
<keyword evidence="1 5" id="KW-0403">Intermediate filament</keyword>
<dbReference type="Gene3D" id="1.20.5.1160">
    <property type="entry name" value="Vasodilator-stimulated phosphoprotein"/>
    <property type="match status" value="2"/>
</dbReference>
<feature type="region of interest" description="Disordered" evidence="7">
    <location>
        <begin position="422"/>
        <end position="451"/>
    </location>
</feature>
<evidence type="ECO:0000256" key="7">
    <source>
        <dbReference type="SAM" id="MobiDB-lite"/>
    </source>
</evidence>
<evidence type="ECO:0000256" key="4">
    <source>
        <dbReference type="ARBA" id="ARBA00024186"/>
    </source>
</evidence>
<dbReference type="FunFam" id="1.20.5.170:FF:000058">
    <property type="entry name" value="Intermediate filament protein B"/>
    <property type="match status" value="1"/>
</dbReference>
<dbReference type="InterPro" id="IPR039008">
    <property type="entry name" value="IF_rod_dom"/>
</dbReference>
<dbReference type="InterPro" id="IPR036415">
    <property type="entry name" value="Lamin_tail_dom_sf"/>
</dbReference>
<dbReference type="GO" id="GO:0007112">
    <property type="term" value="P:male meiosis cytokinesis"/>
    <property type="evidence" value="ECO:0007669"/>
    <property type="project" value="UniProtKB-ARBA"/>
</dbReference>
<dbReference type="GO" id="GO:0090435">
    <property type="term" value="P:protein localization to nuclear envelope"/>
    <property type="evidence" value="ECO:0007669"/>
    <property type="project" value="TreeGrafter"/>
</dbReference>
<feature type="compositionally biased region" description="Polar residues" evidence="7">
    <location>
        <begin position="587"/>
        <end position="597"/>
    </location>
</feature>
<keyword evidence="3" id="KW-0539">Nucleus</keyword>
<dbReference type="PANTHER" id="PTHR45721:SF11">
    <property type="entry name" value="LAMIN DM0-RELATED"/>
    <property type="match status" value="1"/>
</dbReference>
<comment type="similarity">
    <text evidence="5">Belongs to the intermediate filament family.</text>
</comment>
<accession>A0A8I6RUY0</accession>
<dbReference type="GO" id="GO:0030833">
    <property type="term" value="P:regulation of actin filament polymerization"/>
    <property type="evidence" value="ECO:0007669"/>
    <property type="project" value="UniProtKB-ARBA"/>
</dbReference>
<evidence type="ECO:0000313" key="11">
    <source>
        <dbReference type="Proteomes" id="UP000494040"/>
    </source>
</evidence>
<dbReference type="GO" id="GO:0051664">
    <property type="term" value="P:nuclear pore localization"/>
    <property type="evidence" value="ECO:0007669"/>
    <property type="project" value="TreeGrafter"/>
</dbReference>
<dbReference type="GO" id="GO:0007097">
    <property type="term" value="P:nuclear migration"/>
    <property type="evidence" value="ECO:0007669"/>
    <property type="project" value="TreeGrafter"/>
</dbReference>
<keyword evidence="2 6" id="KW-0175">Coiled coil</keyword>
<dbReference type="GO" id="GO:0005200">
    <property type="term" value="F:structural constituent of cytoskeleton"/>
    <property type="evidence" value="ECO:0007669"/>
    <property type="project" value="TreeGrafter"/>
</dbReference>
<dbReference type="GeneID" id="106667216"/>
<feature type="coiled-coil region" evidence="6">
    <location>
        <begin position="57"/>
        <end position="232"/>
    </location>
</feature>
<evidence type="ECO:0000313" key="10">
    <source>
        <dbReference type="EnsemblMetazoa" id="XP_014250523.1"/>
    </source>
</evidence>
<evidence type="ECO:0000259" key="8">
    <source>
        <dbReference type="PROSITE" id="PS51841"/>
    </source>
</evidence>
<dbReference type="InterPro" id="IPR018039">
    <property type="entry name" value="IF_conserved"/>
</dbReference>
<dbReference type="GO" id="GO:0006998">
    <property type="term" value="P:nuclear envelope organization"/>
    <property type="evidence" value="ECO:0007669"/>
    <property type="project" value="TreeGrafter"/>
</dbReference>
<feature type="region of interest" description="Disordered" evidence="7">
    <location>
        <begin position="560"/>
        <end position="605"/>
    </location>
</feature>
<dbReference type="Pfam" id="PF00932">
    <property type="entry name" value="LTD"/>
    <property type="match status" value="1"/>
</dbReference>
<evidence type="ECO:0000256" key="2">
    <source>
        <dbReference type="ARBA" id="ARBA00023054"/>
    </source>
</evidence>
<feature type="compositionally biased region" description="Basic residues" evidence="7">
    <location>
        <begin position="422"/>
        <end position="433"/>
    </location>
</feature>
<sequence length="605" mass="69569">MSSKTTKKTVTTTTSATSRSSASSKKSMTPTPQSSQGQNVSPLSPTRYSRLHEKEELANLNDRLACYIDRVRHLETENSRLTREVRTSQETITREVTSVKSMYEHELSETRKLVDELSKEKAKLEIDIKRLFEETEDLKNNLDKKTKDFNIVQNSLNVAESQLMDLNPKYQQAQQDKKKLLVENKNLEKERNKLAAQLAESKKQVEEETLSRIDMENTLQSMREELAFKEQIHQQQLVECRTKKQVEISELDGRLAQEYEEKLYQSLQDIREQYEIDLENNKEQIKVMCEEKVRSLSSQLTRNTNAASMAIEEMRQTQLRVETLNKKMAELEAEKNLANQRVRDLEKQLENAKGQYIEEFGKYDLEITRLREEMAHQVQEYQDLMDIKVALDMEIAAYRKLLEGEEARLNITPVVSPAARPTPRRIARAKRKREYFEETEETSASDYSVTSTSKGDLEVSDCCPDGTYVKITNKGNKELSLSGWQVVRKAGNDSSTFKFHRTVKIEPGAVITIWSSGSSHDHDPPSHLVMKTQRWVVSDNMATSVINPDGEEVAVAEHKKQQRSSMVSHQRDSGGYFPQRSYLPRSQFRQGDATSGVSEERCSIM</sequence>
<evidence type="ECO:0008006" key="12">
    <source>
        <dbReference type="Google" id="ProtNLM"/>
    </source>
</evidence>
<dbReference type="OMA" id="QAGEKCA"/>
<dbReference type="PANTHER" id="PTHR45721">
    <property type="entry name" value="LAMIN DM0-RELATED"/>
    <property type="match status" value="1"/>
</dbReference>
<comment type="subcellular location">
    <subcellularLocation>
        <location evidence="4">Nucleus lamina</location>
    </subcellularLocation>
</comment>
<dbReference type="Pfam" id="PF00038">
    <property type="entry name" value="Filament"/>
    <property type="match status" value="1"/>
</dbReference>
<feature type="compositionally biased region" description="Low complexity" evidence="7">
    <location>
        <begin position="1"/>
        <end position="29"/>
    </location>
</feature>
<dbReference type="AlphaFoldDB" id="A0A8I6RUY0"/>
<dbReference type="GO" id="GO:0005638">
    <property type="term" value="C:lamin filament"/>
    <property type="evidence" value="ECO:0007669"/>
    <property type="project" value="UniProtKB-ARBA"/>
</dbReference>
<dbReference type="SUPFAM" id="SSF64593">
    <property type="entry name" value="Intermediate filament protein, coiled coil region"/>
    <property type="match status" value="2"/>
</dbReference>
<feature type="compositionally biased region" description="Polar residues" evidence="7">
    <location>
        <begin position="30"/>
        <end position="45"/>
    </location>
</feature>
<evidence type="ECO:0000259" key="9">
    <source>
        <dbReference type="PROSITE" id="PS51842"/>
    </source>
</evidence>
<dbReference type="GO" id="GO:0031507">
    <property type="term" value="P:heterochromatin formation"/>
    <property type="evidence" value="ECO:0007669"/>
    <property type="project" value="UniProtKB-ARBA"/>
</dbReference>
<reference evidence="10" key="1">
    <citation type="submission" date="2022-01" db="UniProtKB">
        <authorList>
            <consortium name="EnsemblMetazoa"/>
        </authorList>
    </citation>
    <scope>IDENTIFICATION</scope>
</reference>
<feature type="domain" description="LTD" evidence="8">
    <location>
        <begin position="445"/>
        <end position="564"/>
    </location>
</feature>
<name>A0A8I6RUY0_CIMLE</name>
<evidence type="ECO:0000256" key="5">
    <source>
        <dbReference type="RuleBase" id="RU000685"/>
    </source>
</evidence>
<dbReference type="SMART" id="SM01391">
    <property type="entry name" value="Filament"/>
    <property type="match status" value="1"/>
</dbReference>
<dbReference type="PROSITE" id="PS51841">
    <property type="entry name" value="LTD"/>
    <property type="match status" value="1"/>
</dbReference>
<dbReference type="Gene3D" id="2.60.40.1260">
    <property type="entry name" value="Lamin Tail domain"/>
    <property type="match status" value="1"/>
</dbReference>
<dbReference type="Gene3D" id="1.20.5.170">
    <property type="match status" value="1"/>
</dbReference>
<evidence type="ECO:0000256" key="1">
    <source>
        <dbReference type="ARBA" id="ARBA00022754"/>
    </source>
</evidence>